<proteinExistence type="predicted"/>
<dbReference type="Proteomes" id="UP000281406">
    <property type="component" value="Unassembled WGS sequence"/>
</dbReference>
<dbReference type="AlphaFoldDB" id="A0A3N0YTB8"/>
<gene>
    <name evidence="1" type="ORF">DPX16_15768</name>
</gene>
<accession>A0A3N0YTB8</accession>
<comment type="caution">
    <text evidence="1">The sequence shown here is derived from an EMBL/GenBank/DDBJ whole genome shotgun (WGS) entry which is preliminary data.</text>
</comment>
<sequence length="146" mass="16810">MSKDFDTEEDLHFFAQPYLFEPEYTDEELRAMEEAPTQQQPLSQASERRRAMETWWCKCLHCHTMPTELESLCCTEWDIVMPQLEHLSSSPVTVDHNEGQVSYCLLQPAQPTLQADHRVSPTAVIEPDSTEDGHTLIWLSPHPVAK</sequence>
<protein>
    <submittedName>
        <fullName evidence="1">Uncharacterized protein</fullName>
    </submittedName>
</protein>
<dbReference type="OrthoDB" id="9898867at2759"/>
<dbReference type="EMBL" id="RJVU01026577">
    <property type="protein sequence ID" value="ROL49442.1"/>
    <property type="molecule type" value="Genomic_DNA"/>
</dbReference>
<evidence type="ECO:0000313" key="2">
    <source>
        <dbReference type="Proteomes" id="UP000281406"/>
    </source>
</evidence>
<reference evidence="1 2" key="1">
    <citation type="submission" date="2018-10" db="EMBL/GenBank/DDBJ databases">
        <title>Genome assembly for a Yunnan-Guizhou Plateau 3E fish, Anabarilius grahami (Regan), and its evolutionary and genetic applications.</title>
        <authorList>
            <person name="Jiang W."/>
        </authorList>
    </citation>
    <scope>NUCLEOTIDE SEQUENCE [LARGE SCALE GENOMIC DNA]</scope>
    <source>
        <strain evidence="1">AG-KIZ</strain>
        <tissue evidence="1">Muscle</tissue>
    </source>
</reference>
<evidence type="ECO:0000313" key="1">
    <source>
        <dbReference type="EMBL" id="ROL49442.1"/>
    </source>
</evidence>
<keyword evidence="2" id="KW-1185">Reference proteome</keyword>
<name>A0A3N0YTB8_ANAGA</name>
<organism evidence="1 2">
    <name type="scientific">Anabarilius grahami</name>
    <name type="common">Kanglang fish</name>
    <name type="synonym">Barilius grahami</name>
    <dbReference type="NCBI Taxonomy" id="495550"/>
    <lineage>
        <taxon>Eukaryota</taxon>
        <taxon>Metazoa</taxon>
        <taxon>Chordata</taxon>
        <taxon>Craniata</taxon>
        <taxon>Vertebrata</taxon>
        <taxon>Euteleostomi</taxon>
        <taxon>Actinopterygii</taxon>
        <taxon>Neopterygii</taxon>
        <taxon>Teleostei</taxon>
        <taxon>Ostariophysi</taxon>
        <taxon>Cypriniformes</taxon>
        <taxon>Xenocyprididae</taxon>
        <taxon>Xenocypridinae</taxon>
        <taxon>Xenocypridinae incertae sedis</taxon>
        <taxon>Anabarilius</taxon>
    </lineage>
</organism>